<dbReference type="PANTHER" id="PTHR33240:SF8">
    <property type="entry name" value="OS03G0439900 PROTEIN"/>
    <property type="match status" value="1"/>
</dbReference>
<accession>A0A426YV40</accession>
<protein>
    <recommendedName>
        <fullName evidence="3">Retrotransposon gag domain-containing protein</fullName>
    </recommendedName>
</protein>
<name>A0A426YV40_ENSVE</name>
<dbReference type="Proteomes" id="UP000287651">
    <property type="component" value="Unassembled WGS sequence"/>
</dbReference>
<evidence type="ECO:0000313" key="1">
    <source>
        <dbReference type="EMBL" id="RRT55575.1"/>
    </source>
</evidence>
<dbReference type="PANTHER" id="PTHR33240">
    <property type="entry name" value="OS08G0508500 PROTEIN"/>
    <property type="match status" value="1"/>
</dbReference>
<organism evidence="1 2">
    <name type="scientific">Ensete ventricosum</name>
    <name type="common">Abyssinian banana</name>
    <name type="synonym">Musa ensete</name>
    <dbReference type="NCBI Taxonomy" id="4639"/>
    <lineage>
        <taxon>Eukaryota</taxon>
        <taxon>Viridiplantae</taxon>
        <taxon>Streptophyta</taxon>
        <taxon>Embryophyta</taxon>
        <taxon>Tracheophyta</taxon>
        <taxon>Spermatophyta</taxon>
        <taxon>Magnoliopsida</taxon>
        <taxon>Liliopsida</taxon>
        <taxon>Zingiberales</taxon>
        <taxon>Musaceae</taxon>
        <taxon>Ensete</taxon>
    </lineage>
</organism>
<reference evidence="1 2" key="1">
    <citation type="journal article" date="2014" name="Agronomy (Basel)">
        <title>A Draft Genome Sequence for Ensete ventricosum, the Drought-Tolerant Tree Against Hunger.</title>
        <authorList>
            <person name="Harrison J."/>
            <person name="Moore K.A."/>
            <person name="Paszkiewicz K."/>
            <person name="Jones T."/>
            <person name="Grant M."/>
            <person name="Ambacheew D."/>
            <person name="Muzemil S."/>
            <person name="Studholme D.J."/>
        </authorList>
    </citation>
    <scope>NUCLEOTIDE SEQUENCE [LARGE SCALE GENOMIC DNA]</scope>
</reference>
<evidence type="ECO:0000313" key="2">
    <source>
        <dbReference type="Proteomes" id="UP000287651"/>
    </source>
</evidence>
<comment type="caution">
    <text evidence="1">The sequence shown here is derived from an EMBL/GenBank/DDBJ whole genome shotgun (WGS) entry which is preliminary data.</text>
</comment>
<evidence type="ECO:0008006" key="3">
    <source>
        <dbReference type="Google" id="ProtNLM"/>
    </source>
</evidence>
<dbReference type="EMBL" id="AMZH03010025">
    <property type="protein sequence ID" value="RRT55575.1"/>
    <property type="molecule type" value="Genomic_DNA"/>
</dbReference>
<proteinExistence type="predicted"/>
<sequence>MALYGTLDAIMCRVFPTTLHKIARGWYGRLPLASIHSLDQLAREFEANFLASTRSKPTAASLLGMRQKEDEPLAHTLPASQGRSEPFSTHIRCCEYLDHDDSLMITTHIASPRVRRIMIDTGSSVDILYLDAFQKLGMTNRDLILMTSTLTGFTEDVITPVGIATLPMTFNDEPRTKTFMVPLWWSSSPRHKT</sequence>
<dbReference type="AlphaFoldDB" id="A0A426YV40"/>
<gene>
    <name evidence="1" type="ORF">B296_00028004</name>
</gene>